<keyword evidence="2" id="KW-1185">Reference proteome</keyword>
<sequence>MQNPANDAATAQPPMNQTGSGSGHSGSGHSGKRLARLFAFRLNRSTRGLDDEIDQDLSSLPTISCESVDDERHGGGNLTPMLATAKSVPVSPNHYYYCSSSDSSSPASECSSAAIVAGRPRNFVFAAQPAAARSFLTVPHPVDKEISFLDSSSANLNAPSSSSSAILNLVGQMPKLRQKMKMKSRQTSMTETCLWRPNSMYIFMNIIDFLETM</sequence>
<evidence type="ECO:0000313" key="3">
    <source>
        <dbReference type="WBParaSite" id="nRc.2.0.1.t46560-RA"/>
    </source>
</evidence>
<dbReference type="WBParaSite" id="nRc.2.0.1.t46560-RA">
    <property type="protein sequence ID" value="nRc.2.0.1.t46560-RA"/>
    <property type="gene ID" value="nRc.2.0.1.g46560"/>
</dbReference>
<feature type="compositionally biased region" description="Gly residues" evidence="1">
    <location>
        <begin position="20"/>
        <end position="29"/>
    </location>
</feature>
<proteinExistence type="predicted"/>
<name>A0A915L642_ROMCU</name>
<evidence type="ECO:0000256" key="1">
    <source>
        <dbReference type="SAM" id="MobiDB-lite"/>
    </source>
</evidence>
<organism evidence="2 3">
    <name type="scientific">Romanomermis culicivorax</name>
    <name type="common">Nematode worm</name>
    <dbReference type="NCBI Taxonomy" id="13658"/>
    <lineage>
        <taxon>Eukaryota</taxon>
        <taxon>Metazoa</taxon>
        <taxon>Ecdysozoa</taxon>
        <taxon>Nematoda</taxon>
        <taxon>Enoplea</taxon>
        <taxon>Dorylaimia</taxon>
        <taxon>Mermithida</taxon>
        <taxon>Mermithoidea</taxon>
        <taxon>Mermithidae</taxon>
        <taxon>Romanomermis</taxon>
    </lineage>
</organism>
<reference evidence="3" key="1">
    <citation type="submission" date="2022-11" db="UniProtKB">
        <authorList>
            <consortium name="WormBaseParasite"/>
        </authorList>
    </citation>
    <scope>IDENTIFICATION</scope>
</reference>
<dbReference type="AlphaFoldDB" id="A0A915L642"/>
<dbReference type="Proteomes" id="UP000887565">
    <property type="component" value="Unplaced"/>
</dbReference>
<protein>
    <submittedName>
        <fullName evidence="3">Uncharacterized protein</fullName>
    </submittedName>
</protein>
<evidence type="ECO:0000313" key="2">
    <source>
        <dbReference type="Proteomes" id="UP000887565"/>
    </source>
</evidence>
<feature type="region of interest" description="Disordered" evidence="1">
    <location>
        <begin position="1"/>
        <end position="31"/>
    </location>
</feature>
<accession>A0A915L642</accession>